<protein>
    <submittedName>
        <fullName evidence="2">Uncharacterized protein</fullName>
    </submittedName>
</protein>
<feature type="transmembrane region" description="Helical" evidence="1">
    <location>
        <begin position="88"/>
        <end position="112"/>
    </location>
</feature>
<reference evidence="2 3" key="1">
    <citation type="journal article" date="2016" name="Nat. Commun.">
        <title>Thousands of microbial genomes shed light on interconnected biogeochemical processes in an aquifer system.</title>
        <authorList>
            <person name="Anantharaman K."/>
            <person name="Brown C.T."/>
            <person name="Hug L.A."/>
            <person name="Sharon I."/>
            <person name="Castelle C.J."/>
            <person name="Probst A.J."/>
            <person name="Thomas B.C."/>
            <person name="Singh A."/>
            <person name="Wilkins M.J."/>
            <person name="Karaoz U."/>
            <person name="Brodie E.L."/>
            <person name="Williams K.H."/>
            <person name="Hubbard S.S."/>
            <person name="Banfield J.F."/>
        </authorList>
    </citation>
    <scope>NUCLEOTIDE SEQUENCE [LARGE SCALE GENOMIC DNA]</scope>
</reference>
<organism evidence="2 3">
    <name type="scientific">candidate division WWE3 bacterium RIFCSPLOWO2_01_FULL_41_18</name>
    <dbReference type="NCBI Taxonomy" id="1802625"/>
    <lineage>
        <taxon>Bacteria</taxon>
        <taxon>Katanobacteria</taxon>
    </lineage>
</organism>
<feature type="transmembrane region" description="Helical" evidence="1">
    <location>
        <begin position="239"/>
        <end position="258"/>
    </location>
</feature>
<feature type="transmembrane region" description="Helical" evidence="1">
    <location>
        <begin position="210"/>
        <end position="227"/>
    </location>
</feature>
<keyword evidence="1" id="KW-0472">Membrane</keyword>
<evidence type="ECO:0000313" key="3">
    <source>
        <dbReference type="Proteomes" id="UP000176504"/>
    </source>
</evidence>
<dbReference type="EMBL" id="MEVI01000002">
    <property type="protein sequence ID" value="OGC55432.1"/>
    <property type="molecule type" value="Genomic_DNA"/>
</dbReference>
<keyword evidence="1" id="KW-0812">Transmembrane</keyword>
<name>A0A1F4VDW3_UNCKA</name>
<proteinExistence type="predicted"/>
<feature type="transmembrane region" description="Helical" evidence="1">
    <location>
        <begin position="154"/>
        <end position="174"/>
    </location>
</feature>
<feature type="transmembrane region" description="Helical" evidence="1">
    <location>
        <begin position="186"/>
        <end position="204"/>
    </location>
</feature>
<feature type="transmembrane region" description="Helical" evidence="1">
    <location>
        <begin position="124"/>
        <end position="148"/>
    </location>
</feature>
<feature type="transmembrane region" description="Helical" evidence="1">
    <location>
        <begin position="36"/>
        <end position="54"/>
    </location>
</feature>
<accession>A0A1F4VDW3</accession>
<keyword evidence="1" id="KW-1133">Transmembrane helix</keyword>
<comment type="caution">
    <text evidence="2">The sequence shown here is derived from an EMBL/GenBank/DDBJ whole genome shotgun (WGS) entry which is preliminary data.</text>
</comment>
<feature type="transmembrane region" description="Helical" evidence="1">
    <location>
        <begin position="12"/>
        <end position="30"/>
    </location>
</feature>
<sequence>MLESVDPKRLKFFLSSFTLCMLLFFVKFVSAKWMPLYLLFLSVAVFASLLFVLEIRSFGRVWFYVSILPIHVVVGAALTFSGFPNLSILFRILSLIIVLVVYYITLLILNIFSVVFEKGKVIPLYRVAITWEQILIIVVSIPLFAGIFKLPIHPFLQVFAITLSSFSLMLLFLWSLDFEVGEVDMNLSILTSFWVLTLSSAILFLPFEALFRGLFLSSILLFGLGFNHNFIKHTLSEKIIFEHVLITIAFLFIGLLFLP</sequence>
<evidence type="ECO:0000256" key="1">
    <source>
        <dbReference type="SAM" id="Phobius"/>
    </source>
</evidence>
<feature type="transmembrane region" description="Helical" evidence="1">
    <location>
        <begin position="61"/>
        <end position="82"/>
    </location>
</feature>
<dbReference type="Proteomes" id="UP000176504">
    <property type="component" value="Unassembled WGS sequence"/>
</dbReference>
<dbReference type="AlphaFoldDB" id="A0A1F4VDW3"/>
<evidence type="ECO:0000313" key="2">
    <source>
        <dbReference type="EMBL" id="OGC55432.1"/>
    </source>
</evidence>
<gene>
    <name evidence="2" type="ORF">A3A78_00545</name>
</gene>